<organism evidence="11">
    <name type="scientific">Guillardia theta (strain CCMP2712)</name>
    <name type="common">Cryptophyte</name>
    <dbReference type="NCBI Taxonomy" id="905079"/>
    <lineage>
        <taxon>Eukaryota</taxon>
        <taxon>Cryptophyceae</taxon>
        <taxon>Pyrenomonadales</taxon>
        <taxon>Geminigeraceae</taxon>
        <taxon>Guillardia</taxon>
    </lineage>
</organism>
<dbReference type="HOGENOM" id="CLU_006187_7_2_1"/>
<evidence type="ECO:0000256" key="8">
    <source>
        <dbReference type="SAM" id="SignalP"/>
    </source>
</evidence>
<dbReference type="PRINTS" id="PR00786">
    <property type="entry name" value="NEPRILYSIN"/>
</dbReference>
<dbReference type="Pfam" id="PF01431">
    <property type="entry name" value="Peptidase_M13"/>
    <property type="match status" value="1"/>
</dbReference>
<feature type="chain" id="PRO_5008770996" evidence="8">
    <location>
        <begin position="28"/>
        <end position="738"/>
    </location>
</feature>
<dbReference type="CDD" id="cd08662">
    <property type="entry name" value="M13"/>
    <property type="match status" value="1"/>
</dbReference>
<comment type="cofactor">
    <cofactor evidence="1">
        <name>Zn(2+)</name>
        <dbReference type="ChEBI" id="CHEBI:29105"/>
    </cofactor>
</comment>
<name>L1J7I5_GUITC</name>
<keyword evidence="4" id="KW-0479">Metal-binding</keyword>
<evidence type="ECO:0000256" key="1">
    <source>
        <dbReference type="ARBA" id="ARBA00001947"/>
    </source>
</evidence>
<evidence type="ECO:0000256" key="6">
    <source>
        <dbReference type="ARBA" id="ARBA00022833"/>
    </source>
</evidence>
<feature type="signal peptide" evidence="8">
    <location>
        <begin position="1"/>
        <end position="27"/>
    </location>
</feature>
<keyword evidence="5" id="KW-0378">Hydrolase</keyword>
<evidence type="ECO:0000256" key="4">
    <source>
        <dbReference type="ARBA" id="ARBA00022723"/>
    </source>
</evidence>
<gene>
    <name evidence="11" type="ORF">GUITHDRAFT_95120</name>
</gene>
<dbReference type="Proteomes" id="UP000011087">
    <property type="component" value="Unassembled WGS sequence"/>
</dbReference>
<dbReference type="InterPro" id="IPR042089">
    <property type="entry name" value="Peptidase_M13_dom_2"/>
</dbReference>
<dbReference type="GeneID" id="17300726"/>
<dbReference type="InterPro" id="IPR008753">
    <property type="entry name" value="Peptidase_M13_N"/>
</dbReference>
<dbReference type="eggNOG" id="KOG3624">
    <property type="taxonomic scope" value="Eukaryota"/>
</dbReference>
<dbReference type="KEGG" id="gtt:GUITHDRAFT_95120"/>
<dbReference type="PaxDb" id="55529-EKX44069"/>
<evidence type="ECO:0000313" key="11">
    <source>
        <dbReference type="EMBL" id="EKX44069.1"/>
    </source>
</evidence>
<dbReference type="GO" id="GO:0004222">
    <property type="term" value="F:metalloendopeptidase activity"/>
    <property type="evidence" value="ECO:0007669"/>
    <property type="project" value="InterPro"/>
</dbReference>
<keyword evidence="6" id="KW-0862">Zinc</keyword>
<dbReference type="PANTHER" id="PTHR11733:SF167">
    <property type="entry name" value="FI17812P1-RELATED"/>
    <property type="match status" value="1"/>
</dbReference>
<keyword evidence="8" id="KW-0732">Signal</keyword>
<dbReference type="Gene3D" id="3.40.390.10">
    <property type="entry name" value="Collagenase (Catalytic Domain)"/>
    <property type="match status" value="1"/>
</dbReference>
<dbReference type="PANTHER" id="PTHR11733">
    <property type="entry name" value="ZINC METALLOPROTEASE FAMILY M13 NEPRILYSIN-RELATED"/>
    <property type="match status" value="1"/>
</dbReference>
<dbReference type="Gene3D" id="1.10.1380.10">
    <property type="entry name" value="Neutral endopeptidase , domain2"/>
    <property type="match status" value="1"/>
</dbReference>
<dbReference type="OMA" id="FGWAQVW"/>
<dbReference type="Pfam" id="PF05649">
    <property type="entry name" value="Peptidase_M13_N"/>
    <property type="match status" value="1"/>
</dbReference>
<accession>L1J7I5</accession>
<reference evidence="12" key="3">
    <citation type="submission" date="2015-06" db="UniProtKB">
        <authorList>
            <consortium name="EnsemblProtists"/>
        </authorList>
    </citation>
    <scope>IDENTIFICATION</scope>
</reference>
<dbReference type="PROSITE" id="PS51885">
    <property type="entry name" value="NEPRILYSIN"/>
    <property type="match status" value="1"/>
</dbReference>
<dbReference type="GO" id="GO:0016485">
    <property type="term" value="P:protein processing"/>
    <property type="evidence" value="ECO:0007669"/>
    <property type="project" value="TreeGrafter"/>
</dbReference>
<dbReference type="RefSeq" id="XP_005831049.1">
    <property type="nucleotide sequence ID" value="XM_005830992.1"/>
</dbReference>
<dbReference type="AlphaFoldDB" id="L1J7I5"/>
<dbReference type="SUPFAM" id="SSF55486">
    <property type="entry name" value="Metalloproteases ('zincins'), catalytic domain"/>
    <property type="match status" value="1"/>
</dbReference>
<evidence type="ECO:0000259" key="10">
    <source>
        <dbReference type="Pfam" id="PF05649"/>
    </source>
</evidence>
<reference evidence="13" key="2">
    <citation type="submission" date="2012-11" db="EMBL/GenBank/DDBJ databases">
        <authorList>
            <person name="Kuo A."/>
            <person name="Curtis B.A."/>
            <person name="Tanifuji G."/>
            <person name="Burki F."/>
            <person name="Gruber A."/>
            <person name="Irimia M."/>
            <person name="Maruyama S."/>
            <person name="Arias M.C."/>
            <person name="Ball S.G."/>
            <person name="Gile G.H."/>
            <person name="Hirakawa Y."/>
            <person name="Hopkins J.F."/>
            <person name="Rensing S.A."/>
            <person name="Schmutz J."/>
            <person name="Symeonidi A."/>
            <person name="Elias M."/>
            <person name="Eveleigh R.J."/>
            <person name="Herman E.K."/>
            <person name="Klute M.J."/>
            <person name="Nakayama T."/>
            <person name="Obornik M."/>
            <person name="Reyes-Prieto A."/>
            <person name="Armbrust E.V."/>
            <person name="Aves S.J."/>
            <person name="Beiko R.G."/>
            <person name="Coutinho P."/>
            <person name="Dacks J.B."/>
            <person name="Durnford D.G."/>
            <person name="Fast N.M."/>
            <person name="Green B.R."/>
            <person name="Grisdale C."/>
            <person name="Hempe F."/>
            <person name="Henrissat B."/>
            <person name="Hoppner M.P."/>
            <person name="Ishida K.-I."/>
            <person name="Kim E."/>
            <person name="Koreny L."/>
            <person name="Kroth P.G."/>
            <person name="Liu Y."/>
            <person name="Malik S.-B."/>
            <person name="Maier U.G."/>
            <person name="McRose D."/>
            <person name="Mock T."/>
            <person name="Neilson J.A."/>
            <person name="Onodera N.T."/>
            <person name="Poole A.M."/>
            <person name="Pritham E.J."/>
            <person name="Richards T.A."/>
            <person name="Rocap G."/>
            <person name="Roy S.W."/>
            <person name="Sarai C."/>
            <person name="Schaack S."/>
            <person name="Shirato S."/>
            <person name="Slamovits C.H."/>
            <person name="Spencer D.F."/>
            <person name="Suzuki S."/>
            <person name="Worden A.Z."/>
            <person name="Zauner S."/>
            <person name="Barry K."/>
            <person name="Bell C."/>
            <person name="Bharti A.K."/>
            <person name="Crow J.A."/>
            <person name="Grimwood J."/>
            <person name="Kramer R."/>
            <person name="Lindquist E."/>
            <person name="Lucas S."/>
            <person name="Salamov A."/>
            <person name="McFadden G.I."/>
            <person name="Lane C.E."/>
            <person name="Keeling P.J."/>
            <person name="Gray M.W."/>
            <person name="Grigoriev I.V."/>
            <person name="Archibald J.M."/>
        </authorList>
    </citation>
    <scope>NUCLEOTIDE SEQUENCE</scope>
    <source>
        <strain evidence="13">CCMP2712</strain>
    </source>
</reference>
<reference evidence="11 13" key="1">
    <citation type="journal article" date="2012" name="Nature">
        <title>Algal genomes reveal evolutionary mosaicism and the fate of nucleomorphs.</title>
        <authorList>
            <consortium name="DOE Joint Genome Institute"/>
            <person name="Curtis B.A."/>
            <person name="Tanifuji G."/>
            <person name="Burki F."/>
            <person name="Gruber A."/>
            <person name="Irimia M."/>
            <person name="Maruyama S."/>
            <person name="Arias M.C."/>
            <person name="Ball S.G."/>
            <person name="Gile G.H."/>
            <person name="Hirakawa Y."/>
            <person name="Hopkins J.F."/>
            <person name="Kuo A."/>
            <person name="Rensing S.A."/>
            <person name="Schmutz J."/>
            <person name="Symeonidi A."/>
            <person name="Elias M."/>
            <person name="Eveleigh R.J."/>
            <person name="Herman E.K."/>
            <person name="Klute M.J."/>
            <person name="Nakayama T."/>
            <person name="Obornik M."/>
            <person name="Reyes-Prieto A."/>
            <person name="Armbrust E.V."/>
            <person name="Aves S.J."/>
            <person name="Beiko R.G."/>
            <person name="Coutinho P."/>
            <person name="Dacks J.B."/>
            <person name="Durnford D.G."/>
            <person name="Fast N.M."/>
            <person name="Green B.R."/>
            <person name="Grisdale C.J."/>
            <person name="Hempel F."/>
            <person name="Henrissat B."/>
            <person name="Hoppner M.P."/>
            <person name="Ishida K."/>
            <person name="Kim E."/>
            <person name="Koreny L."/>
            <person name="Kroth P.G."/>
            <person name="Liu Y."/>
            <person name="Malik S.B."/>
            <person name="Maier U.G."/>
            <person name="McRose D."/>
            <person name="Mock T."/>
            <person name="Neilson J.A."/>
            <person name="Onodera N.T."/>
            <person name="Poole A.M."/>
            <person name="Pritham E.J."/>
            <person name="Richards T.A."/>
            <person name="Rocap G."/>
            <person name="Roy S.W."/>
            <person name="Sarai C."/>
            <person name="Schaack S."/>
            <person name="Shirato S."/>
            <person name="Slamovits C.H."/>
            <person name="Spencer D.F."/>
            <person name="Suzuki S."/>
            <person name="Worden A.Z."/>
            <person name="Zauner S."/>
            <person name="Barry K."/>
            <person name="Bell C."/>
            <person name="Bharti A.K."/>
            <person name="Crow J.A."/>
            <person name="Grimwood J."/>
            <person name="Kramer R."/>
            <person name="Lindquist E."/>
            <person name="Lucas S."/>
            <person name="Salamov A."/>
            <person name="McFadden G.I."/>
            <person name="Lane C.E."/>
            <person name="Keeling P.J."/>
            <person name="Gray M.W."/>
            <person name="Grigoriev I.V."/>
            <person name="Archibald J.M."/>
        </authorList>
    </citation>
    <scope>NUCLEOTIDE SEQUENCE</scope>
    <source>
        <strain evidence="11 13">CCMP2712</strain>
    </source>
</reference>
<evidence type="ECO:0000256" key="2">
    <source>
        <dbReference type="ARBA" id="ARBA00007357"/>
    </source>
</evidence>
<keyword evidence="13" id="KW-1185">Reference proteome</keyword>
<dbReference type="InterPro" id="IPR024079">
    <property type="entry name" value="MetalloPept_cat_dom_sf"/>
</dbReference>
<evidence type="ECO:0000313" key="13">
    <source>
        <dbReference type="Proteomes" id="UP000011087"/>
    </source>
</evidence>
<feature type="domain" description="Peptidase M13 N-terminal" evidence="10">
    <location>
        <begin position="91"/>
        <end position="477"/>
    </location>
</feature>
<feature type="domain" description="Peptidase M13 C-terminal" evidence="9">
    <location>
        <begin position="529"/>
        <end position="735"/>
    </location>
</feature>
<dbReference type="InterPro" id="IPR018497">
    <property type="entry name" value="Peptidase_M13_C"/>
</dbReference>
<keyword evidence="3" id="KW-0645">Protease</keyword>
<keyword evidence="7" id="KW-0482">Metalloprotease</keyword>
<evidence type="ECO:0000259" key="9">
    <source>
        <dbReference type="Pfam" id="PF01431"/>
    </source>
</evidence>
<evidence type="ECO:0000256" key="3">
    <source>
        <dbReference type="ARBA" id="ARBA00022670"/>
    </source>
</evidence>
<protein>
    <submittedName>
        <fullName evidence="11 12">Uncharacterized protein</fullName>
    </submittedName>
</protein>
<evidence type="ECO:0000313" key="12">
    <source>
        <dbReference type="EnsemblProtists" id="EKX44069"/>
    </source>
</evidence>
<proteinExistence type="inferred from homology"/>
<dbReference type="OrthoDB" id="6475849at2759"/>
<dbReference type="InterPro" id="IPR000718">
    <property type="entry name" value="Peptidase_M13"/>
</dbReference>
<comment type="similarity">
    <text evidence="2">Belongs to the peptidase M13 family.</text>
</comment>
<dbReference type="GO" id="GO:0005886">
    <property type="term" value="C:plasma membrane"/>
    <property type="evidence" value="ECO:0007669"/>
    <property type="project" value="TreeGrafter"/>
</dbReference>
<sequence>MCSLGMSHQFGSLVSLVLLLFVVPVSSNFPTPAPQARLRMERPGTFTKCPCCNNPWSGIEGSFAIACGPCIDSKQTTEGIDASDFDEFVPPHENFYNFAIGGWRKNNPIPPEYPSWNCFTILHERNQQRLKEMVNELETKEGCVGTEKKVADFWASCMDEEAIERRGTEPLKSLLDAVSEHKVKEDITAAVAKLTLSGVDSTPLSFYESPDKKNSEWSIGQLDQAGLGLPDRDYYFDEDKQDKRDMYKEHVTKMFSLLDDSSVNPEEAAKIVLEIEQKIAGFHMTRTDRRDPEKTYNKMSVEELQKRIDQDGGSGGLRLDRFFALIGKPVDQLGEINVPTLEAVVKICQLVKEEGASRLSVYFKWHVLHCFAAFDLPRVFVDEHFEFFEKKLKGTKEQKPRWKRAMAVLESVLGEALGQLYVAKYFQEESKQTALEVVERVREALRERLTEVTWMSEETRKSALLKMSKFGVKIGYPDKWIDYSPLVVVRGQHFENVLQGHEFHFKRMLSYTNAPTDRSRWYMTPQTINAYYHPSMNEIVFPAAILQPPFFSPNVDEAINYGAMGAVVGHEMTHGFDDQGRKYDHTGNMVDWWSEEDGKEYEKRVEVMVQQAEAFKVHGQPLKGKLTCGENIADLGGLKLAYRALCSLLKARGLTPQDPKTRVGGLTAQQRFFLSWAKVWAQNIEKERELQLVTLDPHGPNEFRVNGPLGNIPEFHSAFMIPQDTPMHISAKRQVDIW</sequence>
<dbReference type="EMBL" id="JH993006">
    <property type="protein sequence ID" value="EKX44069.1"/>
    <property type="molecule type" value="Genomic_DNA"/>
</dbReference>
<evidence type="ECO:0000256" key="5">
    <source>
        <dbReference type="ARBA" id="ARBA00022801"/>
    </source>
</evidence>
<dbReference type="EnsemblProtists" id="EKX44069">
    <property type="protein sequence ID" value="EKX44069"/>
    <property type="gene ID" value="GUITHDRAFT_95120"/>
</dbReference>
<evidence type="ECO:0000256" key="7">
    <source>
        <dbReference type="ARBA" id="ARBA00023049"/>
    </source>
</evidence>
<dbReference type="GO" id="GO:0046872">
    <property type="term" value="F:metal ion binding"/>
    <property type="evidence" value="ECO:0007669"/>
    <property type="project" value="UniProtKB-KW"/>
</dbReference>